<reference evidence="4" key="2">
    <citation type="submission" date="2022-06" db="UniProtKB">
        <authorList>
            <consortium name="EnsemblMetazoa"/>
        </authorList>
    </citation>
    <scope>IDENTIFICATION</scope>
    <source>
        <strain evidence="4">PS312</strain>
    </source>
</reference>
<keyword evidence="3" id="KW-0732">Signal</keyword>
<feature type="region of interest" description="Disordered" evidence="1">
    <location>
        <begin position="22"/>
        <end position="53"/>
    </location>
</feature>
<keyword evidence="2" id="KW-1133">Transmembrane helix</keyword>
<evidence type="ECO:0000256" key="1">
    <source>
        <dbReference type="SAM" id="MobiDB-lite"/>
    </source>
</evidence>
<feature type="signal peptide" evidence="3">
    <location>
        <begin position="1"/>
        <end position="20"/>
    </location>
</feature>
<keyword evidence="2" id="KW-0812">Transmembrane</keyword>
<evidence type="ECO:0000313" key="5">
    <source>
        <dbReference type="Proteomes" id="UP000005239"/>
    </source>
</evidence>
<reference evidence="5" key="1">
    <citation type="journal article" date="2008" name="Nat. Genet.">
        <title>The Pristionchus pacificus genome provides a unique perspective on nematode lifestyle and parasitism.</title>
        <authorList>
            <person name="Dieterich C."/>
            <person name="Clifton S.W."/>
            <person name="Schuster L.N."/>
            <person name="Chinwalla A."/>
            <person name="Delehaunty K."/>
            <person name="Dinkelacker I."/>
            <person name="Fulton L."/>
            <person name="Fulton R."/>
            <person name="Godfrey J."/>
            <person name="Minx P."/>
            <person name="Mitreva M."/>
            <person name="Roeseler W."/>
            <person name="Tian H."/>
            <person name="Witte H."/>
            <person name="Yang S.P."/>
            <person name="Wilson R.K."/>
            <person name="Sommer R.J."/>
        </authorList>
    </citation>
    <scope>NUCLEOTIDE SEQUENCE [LARGE SCALE GENOMIC DNA]</scope>
    <source>
        <strain evidence="5">PS312</strain>
    </source>
</reference>
<dbReference type="Proteomes" id="UP000005239">
    <property type="component" value="Unassembled WGS sequence"/>
</dbReference>
<dbReference type="EnsemblMetazoa" id="PPA37141.1">
    <property type="protein sequence ID" value="PPA37141.1"/>
    <property type="gene ID" value="WBGene00275510"/>
</dbReference>
<organism evidence="4 5">
    <name type="scientific">Pristionchus pacificus</name>
    <name type="common">Parasitic nematode worm</name>
    <dbReference type="NCBI Taxonomy" id="54126"/>
    <lineage>
        <taxon>Eukaryota</taxon>
        <taxon>Metazoa</taxon>
        <taxon>Ecdysozoa</taxon>
        <taxon>Nematoda</taxon>
        <taxon>Chromadorea</taxon>
        <taxon>Rhabditida</taxon>
        <taxon>Rhabditina</taxon>
        <taxon>Diplogasteromorpha</taxon>
        <taxon>Diplogasteroidea</taxon>
        <taxon>Neodiplogasteridae</taxon>
        <taxon>Pristionchus</taxon>
    </lineage>
</organism>
<gene>
    <name evidence="4" type="primary">WBGene00275510</name>
</gene>
<feature type="chain" id="PRO_5035713146" description="G protein-coupled receptor" evidence="3">
    <location>
        <begin position="21"/>
        <end position="380"/>
    </location>
</feature>
<evidence type="ECO:0000313" key="4">
    <source>
        <dbReference type="EnsemblMetazoa" id="PPA37141.1"/>
    </source>
</evidence>
<feature type="transmembrane region" description="Helical" evidence="2">
    <location>
        <begin position="128"/>
        <end position="150"/>
    </location>
</feature>
<evidence type="ECO:0000256" key="3">
    <source>
        <dbReference type="SAM" id="SignalP"/>
    </source>
</evidence>
<keyword evidence="5" id="KW-1185">Reference proteome</keyword>
<protein>
    <recommendedName>
        <fullName evidence="6">G protein-coupled receptor</fullName>
    </recommendedName>
</protein>
<proteinExistence type="predicted"/>
<dbReference type="AlphaFoldDB" id="A0A8R1YSR6"/>
<accession>A0A8R1YSR6</accession>
<keyword evidence="2" id="KW-0472">Membrane</keyword>
<feature type="transmembrane region" description="Helical" evidence="2">
    <location>
        <begin position="162"/>
        <end position="180"/>
    </location>
</feature>
<sequence>MKLLPLLLLLILSMAALSNASSKGPIREKRGPDWEQTTPKAPPPKPPRGVYRTTPTPGQAMRFDLYGVLASVSVFSSCFELSIALERIISSIQPQRYQTSSLATRTLVAVTFAIIKEAYQMSKAMQPVLVTVLIFKFSIIISTDIVFYISMFGNYAVGYNEAVYLLVTAIYGNCVTVMLMRTHPALRRQTVKILCKSFSEKTSYIAPETEIESHFEYLRNEWQLCNVSNTIGVSRFPPHDWESLHSPFSILALATGGLLSLPLSSIPKSSSVSLGNPTSIAHLDHQEEDSGRILIVSCDLRRLLREFTLNHANQDFGGWMIYFWTQAIDKHRLVSATGHRQQTAKKIPSLDPLILSTKIPIPSLTMFLPAGSCLDIRINL</sequence>
<evidence type="ECO:0008006" key="6">
    <source>
        <dbReference type="Google" id="ProtNLM"/>
    </source>
</evidence>
<evidence type="ECO:0000256" key="2">
    <source>
        <dbReference type="SAM" id="Phobius"/>
    </source>
</evidence>
<name>A0A8R1YSR6_PRIPA</name>